<gene>
    <name evidence="3" type="ORF">MLD63_07650</name>
</gene>
<reference evidence="3 4" key="1">
    <citation type="submission" date="2022-03" db="EMBL/GenBank/DDBJ databases">
        <authorList>
            <person name="He Y."/>
        </authorList>
    </citation>
    <scope>NUCLEOTIDE SEQUENCE [LARGE SCALE GENOMIC DNA]</scope>
    <source>
        <strain evidence="3 4">TK19116</strain>
    </source>
</reference>
<dbReference type="Gene3D" id="1.20.1270.180">
    <property type="match status" value="1"/>
</dbReference>
<keyword evidence="4" id="KW-1185">Reference proteome</keyword>
<evidence type="ECO:0000256" key="1">
    <source>
        <dbReference type="SAM" id="SignalP"/>
    </source>
</evidence>
<evidence type="ECO:0000313" key="4">
    <source>
        <dbReference type="Proteomes" id="UP001203945"/>
    </source>
</evidence>
<evidence type="ECO:0000259" key="2">
    <source>
        <dbReference type="Pfam" id="PF07007"/>
    </source>
</evidence>
<keyword evidence="1" id="KW-0732">Signal</keyword>
<accession>A0ABT1MPS1</accession>
<dbReference type="Proteomes" id="UP001203945">
    <property type="component" value="Unassembled WGS sequence"/>
</dbReference>
<dbReference type="Pfam" id="PF07007">
    <property type="entry name" value="LprI"/>
    <property type="match status" value="1"/>
</dbReference>
<feature type="domain" description="Lysozyme inhibitor LprI-like N-terminal" evidence="2">
    <location>
        <begin position="76"/>
        <end position="156"/>
    </location>
</feature>
<organism evidence="3 4">
    <name type="scientific">Paracoccus albicereus</name>
    <dbReference type="NCBI Taxonomy" id="2922394"/>
    <lineage>
        <taxon>Bacteria</taxon>
        <taxon>Pseudomonadati</taxon>
        <taxon>Pseudomonadota</taxon>
        <taxon>Alphaproteobacteria</taxon>
        <taxon>Rhodobacterales</taxon>
        <taxon>Paracoccaceae</taxon>
        <taxon>Paracoccus</taxon>
    </lineage>
</organism>
<feature type="chain" id="PRO_5046585059" evidence="1">
    <location>
        <begin position="20"/>
        <end position="167"/>
    </location>
</feature>
<evidence type="ECO:0000313" key="3">
    <source>
        <dbReference type="EMBL" id="MCQ0970295.1"/>
    </source>
</evidence>
<sequence>MKQAVVAALAIALATPAMAQDAPQADQAFDTDAVAQCLSSAQTDGARLDCAGAQQGACLEAVAENQPDAHPVDRELSCIEAEKQWWDARLNDRYTELMATEEARGEERAAALTRMEQGWIAFRDARCAYDRITNGHGTGGAVAEPLCILRETARQTIMLMSYLRDRT</sequence>
<dbReference type="EMBL" id="JAKZEU010000002">
    <property type="protein sequence ID" value="MCQ0970295.1"/>
    <property type="molecule type" value="Genomic_DNA"/>
</dbReference>
<name>A0ABT1MPS1_9RHOB</name>
<protein>
    <submittedName>
        <fullName evidence="3">DUF1311 domain-containing protein</fullName>
    </submittedName>
</protein>
<proteinExistence type="predicted"/>
<feature type="signal peptide" evidence="1">
    <location>
        <begin position="1"/>
        <end position="19"/>
    </location>
</feature>
<dbReference type="InterPro" id="IPR009739">
    <property type="entry name" value="LprI-like_N"/>
</dbReference>
<dbReference type="RefSeq" id="WP_255329276.1">
    <property type="nucleotide sequence ID" value="NZ_JAKZEU010000002.1"/>
</dbReference>
<comment type="caution">
    <text evidence="3">The sequence shown here is derived from an EMBL/GenBank/DDBJ whole genome shotgun (WGS) entry which is preliminary data.</text>
</comment>